<sequence>MQVKLEFLTDCDAQHGAYYLQDRGYSVRLMGKALVVDKPDPADLALVMTTYRAFTVELAEGDVCA</sequence>
<proteinExistence type="predicted"/>
<dbReference type="EMBL" id="KY290953">
    <property type="protein sequence ID" value="APU01268.1"/>
    <property type="molecule type" value="Genomic_DNA"/>
</dbReference>
<reference evidence="1 2" key="1">
    <citation type="journal article" date="2017" name="Sci. Rep.">
        <title>Characterization and diversity of phages infecting Aeromonas salmonicida subsp. salmonicida.</title>
        <authorList>
            <person name="Vincent A.T."/>
            <person name="Paquet V.E."/>
            <person name="Bernatchez A."/>
            <person name="Tremblay D.M."/>
            <person name="Moineau S."/>
            <person name="Charette S.J."/>
        </authorList>
    </citation>
    <scope>NUCLEOTIDE SEQUENCE [LARGE SCALE GENOMIC DNA]</scope>
</reference>
<protein>
    <submittedName>
        <fullName evidence="1">Uncharacterized protein</fullName>
    </submittedName>
</protein>
<accession>A0A219YB98</accession>
<dbReference type="Proteomes" id="UP000225772">
    <property type="component" value="Segment"/>
</dbReference>
<evidence type="ECO:0000313" key="2">
    <source>
        <dbReference type="Proteomes" id="UP000225772"/>
    </source>
</evidence>
<evidence type="ECO:0000313" key="1">
    <source>
        <dbReference type="EMBL" id="APU01268.1"/>
    </source>
</evidence>
<name>A0A219YB98_9CAUD</name>
<organism evidence="1 2">
    <name type="scientific">Aeromonas phage 51</name>
    <dbReference type="NCBI Taxonomy" id="1932901"/>
    <lineage>
        <taxon>Viruses</taxon>
        <taxon>Duplodnaviria</taxon>
        <taxon>Heunggongvirae</taxon>
        <taxon>Uroviricota</taxon>
        <taxon>Caudoviricetes</taxon>
        <taxon>Popoffvirus</taxon>
        <taxon>Popoffvirus pv56</taxon>
    </lineage>
</organism>